<keyword evidence="4" id="KW-1185">Reference proteome</keyword>
<feature type="transmembrane region" description="Helical" evidence="2">
    <location>
        <begin position="1150"/>
        <end position="1168"/>
    </location>
</feature>
<feature type="transmembrane region" description="Helical" evidence="2">
    <location>
        <begin position="993"/>
        <end position="1015"/>
    </location>
</feature>
<feature type="transmembrane region" description="Helical" evidence="2">
    <location>
        <begin position="1219"/>
        <end position="1242"/>
    </location>
</feature>
<evidence type="ECO:0000313" key="3">
    <source>
        <dbReference type="EMBL" id="KAF2962631.1"/>
    </source>
</evidence>
<name>A0A7C8MJ15_9PEZI</name>
<comment type="caution">
    <text evidence="3">The sequence shown here is derived from an EMBL/GenBank/DDBJ whole genome shotgun (WGS) entry which is preliminary data.</text>
</comment>
<keyword evidence="2" id="KW-0812">Transmembrane</keyword>
<dbReference type="EMBL" id="WUBL01000328">
    <property type="protein sequence ID" value="KAF2962631.1"/>
    <property type="molecule type" value="Genomic_DNA"/>
</dbReference>
<organism evidence="3 4">
    <name type="scientific">Xylaria multiplex</name>
    <dbReference type="NCBI Taxonomy" id="323545"/>
    <lineage>
        <taxon>Eukaryota</taxon>
        <taxon>Fungi</taxon>
        <taxon>Dikarya</taxon>
        <taxon>Ascomycota</taxon>
        <taxon>Pezizomycotina</taxon>
        <taxon>Sordariomycetes</taxon>
        <taxon>Xylariomycetidae</taxon>
        <taxon>Xylariales</taxon>
        <taxon>Xylariaceae</taxon>
        <taxon>Xylaria</taxon>
    </lineage>
</organism>
<protein>
    <submittedName>
        <fullName evidence="3">Uncharacterized protein</fullName>
    </submittedName>
</protein>
<evidence type="ECO:0000256" key="1">
    <source>
        <dbReference type="SAM" id="MobiDB-lite"/>
    </source>
</evidence>
<evidence type="ECO:0000256" key="2">
    <source>
        <dbReference type="SAM" id="Phobius"/>
    </source>
</evidence>
<gene>
    <name evidence="3" type="ORF">GQX73_g10942</name>
</gene>
<dbReference type="Proteomes" id="UP000481858">
    <property type="component" value="Unassembled WGS sequence"/>
</dbReference>
<feature type="region of interest" description="Disordered" evidence="1">
    <location>
        <begin position="671"/>
        <end position="693"/>
    </location>
</feature>
<accession>A0A7C8MJ15</accession>
<keyword evidence="2" id="KW-1133">Transmembrane helix</keyword>
<dbReference type="InParanoid" id="A0A7C8MJ15"/>
<keyword evidence="2" id="KW-0472">Membrane</keyword>
<evidence type="ECO:0000313" key="4">
    <source>
        <dbReference type="Proteomes" id="UP000481858"/>
    </source>
</evidence>
<dbReference type="OrthoDB" id="5383572at2759"/>
<reference evidence="3 4" key="1">
    <citation type="submission" date="2019-12" db="EMBL/GenBank/DDBJ databases">
        <title>Draft genome sequence of the ascomycete Xylaria multiplex DSM 110363.</title>
        <authorList>
            <person name="Buettner E."/>
            <person name="Kellner H."/>
        </authorList>
    </citation>
    <scope>NUCLEOTIDE SEQUENCE [LARGE SCALE GENOMIC DNA]</scope>
    <source>
        <strain evidence="3 4">DSM 110363</strain>
    </source>
</reference>
<proteinExistence type="predicted"/>
<feature type="transmembrane region" description="Helical" evidence="2">
    <location>
        <begin position="1180"/>
        <end position="1198"/>
    </location>
</feature>
<sequence>MSDDLQGAWDELLEGIAAIKPFPYGNFANRLHNKVRSCFASDSTGETLGPYIDEAPRYPAGDSDPGSYYVDIFLIPDLLDRLSLSTASDGIAGNDEDSEHLKQRVSQDNSKLRYLESLTNLMGFRFLEHINMQLRSQGRRDLDTLYQIDGFKEFCLEQISSPGFANIEIHHDLSAGDHRFSITWLIVADYMDNREYVFRITPSSGSDFASKASYKALSQWSYTLWANGGKNDPDQMDQIVEFCGRVATIGLCPPNATTGLQRPTTVSSVMKSFYNITRKALKDDDYTMDVQRFYRIFQDQNSKMAKLWVSGAKQTQKRIYDWESYLPVIKDPYDEFNQSSTYIILAGTPITLSDGMERLVEDITSKDRILTHGGSRTSVHVGQNPRHKPGKVKLVGFNGEKPFIPSSQVFHTSTGLRAVDPEEAQQLNPHQRIGNLAVGHVVFRLDGGRYQAVGITSIAQTERSIIDRLYNISLPREYQTYHVHGQCINQRLNWELFGKYQSPDGESPSLKGSISFEEHVKVGRTFIKPVGIPIERLARGFFLTAYHPSRLRTGYQLPTLSIIDGYLLVNDEAQLRSTYDPHTRRFRWTRDLKQHGLFEHGVLEIHAETVSGTGVTYLSADSEADTIPSREQVHPFQARARSLEKLLTSQSEDGDTWEPIGKYQVTIDQSVWPPDTDRTEPETPISGGIIEDGTMKSPHGVSTYMIQFPLFDQLRNQISEKFGQNLGPFYQVSGKYRDGLQSFTVAFNKAPLVPFVSDAGLDIDKKFDSEEYNDINRLSSRAAMQSLYEEQLQPYLDDNPDQWAEDLCDQLLGDKHQMLIFINDPVPDGNNVVNKQCNILDVLSPSTDRSKAYFKGFMDFALDQGAQAADIEGVDQDQQYQWIHDSMGELIVAILEGADWISADVRESLMEDINEFEEQNGLNHQLDAQQRAAAILEMTAIFTRELAGWMSSIGKGLQAAFGGTAMFKWAGEAFDTIAAKYASKIPSINKLKGYYSLCMAGVSLVTAAVSIWGLVKNWDSMSVPGRATVIIQTVRMVVDAAGQALDAFKHFKSKPASSPADEINIQALNDSLSDVITENNEKTSEIAQTIAGDEDFRTAMGEGLHGEGLTTDSEPKESWNEELKDVGENVPPGYEDAAKKFNIAGNVLKALNIILGIGLVVAMSFSLANDWNSMTDTGKVLGVLNIVVQGLTVLLDIIDLGEAVGLFAVTGTMSAALPILGAVLAVIGIVLMIVQFFISIFVGRQEPPDPIQDFINDVGHDLISTFDKAPEPQLSYSLSKLQVQGGVVTSLQIEGVNNSSTEVTLSHATITLYSGDDAVCLFANGDDTIELVAETDQNHDKPGHTYVTPSDLSAGQLPYPAKLVSKVVDHI</sequence>